<feature type="region of interest" description="Disordered" evidence="2">
    <location>
        <begin position="96"/>
        <end position="134"/>
    </location>
</feature>
<name>A0ABY4VVE9_9BURK</name>
<evidence type="ECO:0000313" key="4">
    <source>
        <dbReference type="Proteomes" id="UP001056648"/>
    </source>
</evidence>
<keyword evidence="1" id="KW-0175">Coiled coil</keyword>
<dbReference type="Proteomes" id="UP001056648">
    <property type="component" value="Chromosome 2"/>
</dbReference>
<evidence type="ECO:0000313" key="3">
    <source>
        <dbReference type="EMBL" id="USE81302.1"/>
    </source>
</evidence>
<dbReference type="EMBL" id="CP098736">
    <property type="protein sequence ID" value="USE81302.1"/>
    <property type="molecule type" value="Genomic_DNA"/>
</dbReference>
<gene>
    <name evidence="3" type="ORF">NDR89_16505</name>
</gene>
<sequence length="205" mass="21465">MTATLSSFRLPHRPGAEPAPLPRTGASVALLLGIAAGVVAALGPLGALPAAAQSAPSGSEIYVCSGPKGVPEYRNGNGGKGCRRLDLPEVLTVPVTRQPARGGGGGGGGAAPLEGATAANFPRIDAATQRRRDGERRAVLEEELRSEQARLAALRAQFNEGQPQRQGDERNYQRYLDRTAALREDIARSEANAAALRRELANLKD</sequence>
<accession>A0ABY4VVE9</accession>
<feature type="compositionally biased region" description="Gly residues" evidence="2">
    <location>
        <begin position="101"/>
        <end position="110"/>
    </location>
</feature>
<reference evidence="3" key="1">
    <citation type="submission" date="2022-06" db="EMBL/GenBank/DDBJ databases">
        <title>Complete genome sequence and characterization of Cupriavidus gilardii QJ1 isolated from contaminating cells.</title>
        <authorList>
            <person name="Qi J."/>
        </authorList>
    </citation>
    <scope>NUCLEOTIDE SEQUENCE</scope>
    <source>
        <strain evidence="3">QJ1</strain>
    </source>
</reference>
<evidence type="ECO:0000256" key="2">
    <source>
        <dbReference type="SAM" id="MobiDB-lite"/>
    </source>
</evidence>
<protein>
    <submittedName>
        <fullName evidence="3">DUF4124 domain-containing protein</fullName>
    </submittedName>
</protein>
<proteinExistence type="predicted"/>
<feature type="coiled-coil region" evidence="1">
    <location>
        <begin position="137"/>
        <end position="199"/>
    </location>
</feature>
<dbReference type="RefSeq" id="WP_252253748.1">
    <property type="nucleotide sequence ID" value="NZ_CP098736.1"/>
</dbReference>
<feature type="region of interest" description="Disordered" evidence="2">
    <location>
        <begin position="1"/>
        <end position="21"/>
    </location>
</feature>
<organism evidence="3 4">
    <name type="scientific">Cupriavidus gilardii</name>
    <dbReference type="NCBI Taxonomy" id="82541"/>
    <lineage>
        <taxon>Bacteria</taxon>
        <taxon>Pseudomonadati</taxon>
        <taxon>Pseudomonadota</taxon>
        <taxon>Betaproteobacteria</taxon>
        <taxon>Burkholderiales</taxon>
        <taxon>Burkholderiaceae</taxon>
        <taxon>Cupriavidus</taxon>
    </lineage>
</organism>
<keyword evidence="4" id="KW-1185">Reference proteome</keyword>
<evidence type="ECO:0000256" key="1">
    <source>
        <dbReference type="SAM" id="Coils"/>
    </source>
</evidence>